<dbReference type="PANTHER" id="PTHR22749:SF6">
    <property type="entry name" value="RIBOFLAVIN KINASE"/>
    <property type="match status" value="1"/>
</dbReference>
<dbReference type="Pfam" id="PF06574">
    <property type="entry name" value="FAD_syn"/>
    <property type="match status" value="1"/>
</dbReference>
<dbReference type="AlphaFoldDB" id="A0A852TGX4"/>
<evidence type="ECO:0000256" key="6">
    <source>
        <dbReference type="ARBA" id="ARBA00022679"/>
    </source>
</evidence>
<keyword evidence="7 13" id="KW-0548">Nucleotidyltransferase</keyword>
<keyword evidence="4" id="KW-0285">Flavoprotein</keyword>
<dbReference type="UniPathway" id="UPA00277">
    <property type="reaction ID" value="UER00407"/>
</dbReference>
<evidence type="ECO:0000256" key="8">
    <source>
        <dbReference type="ARBA" id="ARBA00022741"/>
    </source>
</evidence>
<evidence type="ECO:0000256" key="9">
    <source>
        <dbReference type="ARBA" id="ARBA00022827"/>
    </source>
</evidence>
<dbReference type="InterPro" id="IPR014729">
    <property type="entry name" value="Rossmann-like_a/b/a_fold"/>
</dbReference>
<dbReference type="FunFam" id="3.40.50.620:FF:000021">
    <property type="entry name" value="Riboflavin biosynthesis protein"/>
    <property type="match status" value="1"/>
</dbReference>
<organism evidence="13 14">
    <name type="scientific">Neobacillus niacini</name>
    <dbReference type="NCBI Taxonomy" id="86668"/>
    <lineage>
        <taxon>Bacteria</taxon>
        <taxon>Bacillati</taxon>
        <taxon>Bacillota</taxon>
        <taxon>Bacilli</taxon>
        <taxon>Bacillales</taxon>
        <taxon>Bacillaceae</taxon>
        <taxon>Neobacillus</taxon>
    </lineage>
</organism>
<evidence type="ECO:0000256" key="4">
    <source>
        <dbReference type="ARBA" id="ARBA00022630"/>
    </source>
</evidence>
<dbReference type="GO" id="GO:0005524">
    <property type="term" value="F:ATP binding"/>
    <property type="evidence" value="ECO:0007669"/>
    <property type="project" value="UniProtKB-KW"/>
</dbReference>
<dbReference type="GO" id="GO:0009231">
    <property type="term" value="P:riboflavin biosynthetic process"/>
    <property type="evidence" value="ECO:0007669"/>
    <property type="project" value="InterPro"/>
</dbReference>
<evidence type="ECO:0000256" key="10">
    <source>
        <dbReference type="ARBA" id="ARBA00022840"/>
    </source>
</evidence>
<feature type="domain" description="FAD synthetase" evidence="12">
    <location>
        <begin position="18"/>
        <end position="169"/>
    </location>
</feature>
<dbReference type="CDD" id="cd02064">
    <property type="entry name" value="FAD_synthetase_N"/>
    <property type="match status" value="1"/>
</dbReference>
<dbReference type="GO" id="GO:0009398">
    <property type="term" value="P:FMN biosynthetic process"/>
    <property type="evidence" value="ECO:0007669"/>
    <property type="project" value="TreeGrafter"/>
</dbReference>
<comment type="catalytic activity">
    <reaction evidence="11">
        <text>FMN + ATP + H(+) = FAD + diphosphate</text>
        <dbReference type="Rhea" id="RHEA:17237"/>
        <dbReference type="ChEBI" id="CHEBI:15378"/>
        <dbReference type="ChEBI" id="CHEBI:30616"/>
        <dbReference type="ChEBI" id="CHEBI:33019"/>
        <dbReference type="ChEBI" id="CHEBI:57692"/>
        <dbReference type="ChEBI" id="CHEBI:58210"/>
        <dbReference type="EC" id="2.7.7.2"/>
    </reaction>
</comment>
<keyword evidence="10" id="KW-0067">ATP-binding</keyword>
<evidence type="ECO:0000256" key="3">
    <source>
        <dbReference type="ARBA" id="ARBA00012393"/>
    </source>
</evidence>
<dbReference type="EMBL" id="JACCBX010000009">
    <property type="protein sequence ID" value="NYE07419.1"/>
    <property type="molecule type" value="Genomic_DNA"/>
</dbReference>
<reference evidence="14" key="2">
    <citation type="submission" date="2020-08" db="EMBL/GenBank/DDBJ databases">
        <title>The Agave Microbiome: Exploring the role of microbial communities in plant adaptations to desert environments.</title>
        <authorList>
            <person name="Partida-Martinez L.P."/>
        </authorList>
    </citation>
    <scope>NUCLEOTIDE SEQUENCE [LARGE SCALE GENOMIC DNA]</scope>
    <source>
        <strain evidence="14">AT2.8</strain>
    </source>
</reference>
<proteinExistence type="inferred from homology"/>
<dbReference type="EC" id="2.7.7.2" evidence="3"/>
<dbReference type="InterPro" id="IPR004821">
    <property type="entry name" value="Cyt_trans-like"/>
</dbReference>
<keyword evidence="13" id="KW-0418">Kinase</keyword>
<keyword evidence="9" id="KW-0274">FAD</keyword>
<evidence type="ECO:0000256" key="5">
    <source>
        <dbReference type="ARBA" id="ARBA00022643"/>
    </source>
</evidence>
<dbReference type="Proteomes" id="UP000548423">
    <property type="component" value="Unassembled WGS sequence"/>
</dbReference>
<comment type="pathway">
    <text evidence="1">Cofactor biosynthesis; FAD biosynthesis; FAD from FMN: step 1/1.</text>
</comment>
<gene>
    <name evidence="13" type="ORF">F4694_004230</name>
</gene>
<comment type="similarity">
    <text evidence="2">Belongs to the RibF family.</text>
</comment>
<dbReference type="GO" id="GO:0003919">
    <property type="term" value="F:FMN adenylyltransferase activity"/>
    <property type="evidence" value="ECO:0007669"/>
    <property type="project" value="UniProtKB-EC"/>
</dbReference>
<dbReference type="GO" id="GO:0008531">
    <property type="term" value="F:riboflavin kinase activity"/>
    <property type="evidence" value="ECO:0007669"/>
    <property type="project" value="TreeGrafter"/>
</dbReference>
<protein>
    <recommendedName>
        <fullName evidence="3">FAD synthase</fullName>
        <ecNumber evidence="3">2.7.7.2</ecNumber>
    </recommendedName>
</protein>
<comment type="caution">
    <text evidence="13">The sequence shown here is derived from an EMBL/GenBank/DDBJ whole genome shotgun (WGS) entry which is preliminary data.</text>
</comment>
<keyword evidence="6 13" id="KW-0808">Transferase</keyword>
<evidence type="ECO:0000256" key="7">
    <source>
        <dbReference type="ARBA" id="ARBA00022695"/>
    </source>
</evidence>
<evidence type="ECO:0000256" key="2">
    <source>
        <dbReference type="ARBA" id="ARBA00010214"/>
    </source>
</evidence>
<evidence type="ECO:0000313" key="13">
    <source>
        <dbReference type="EMBL" id="NYE07419.1"/>
    </source>
</evidence>
<evidence type="ECO:0000313" key="14">
    <source>
        <dbReference type="Proteomes" id="UP000548423"/>
    </source>
</evidence>
<keyword evidence="8" id="KW-0547">Nucleotide-binding</keyword>
<evidence type="ECO:0000256" key="11">
    <source>
        <dbReference type="ARBA" id="ARBA00049494"/>
    </source>
</evidence>
<dbReference type="InterPro" id="IPR023468">
    <property type="entry name" value="Riboflavin_kinase"/>
</dbReference>
<dbReference type="NCBIfam" id="TIGR00125">
    <property type="entry name" value="cyt_tran_rel"/>
    <property type="match status" value="1"/>
</dbReference>
<dbReference type="PANTHER" id="PTHR22749">
    <property type="entry name" value="RIBOFLAVIN KINASE/FMN ADENYLYLTRANSFERASE"/>
    <property type="match status" value="1"/>
</dbReference>
<sequence>MEFIHVTSNNREQTLLRTKPCVMALGFFDGVHLGHQQVIKEAKRAAEEQELPLVIMSFFPHPKEVLSNGKKIIPYLMPINEKRRIFEELGADYFYLIQFTKEFAGLSPREFVQTYLLDFGAKQVAAGFDFTYGHRGEGNMGTLKSDSDGKIEGIKVDKIECEGEKISSTLIRNLVLAGEMERIASYLGNDYQIEGRIVFRKKHVEVVLHPYYLMPASGWYEVTVNLHQETTTQIAVVQDGRLTLLQGQWFPFYEWESVRLSWKKRLPKGFVHEEVSRQVYLSSSLVGL</sequence>
<evidence type="ECO:0000256" key="1">
    <source>
        <dbReference type="ARBA" id="ARBA00004726"/>
    </source>
</evidence>
<dbReference type="Gene3D" id="3.40.50.620">
    <property type="entry name" value="HUPs"/>
    <property type="match status" value="1"/>
</dbReference>
<dbReference type="GO" id="GO:0006747">
    <property type="term" value="P:FAD biosynthetic process"/>
    <property type="evidence" value="ECO:0007669"/>
    <property type="project" value="UniProtKB-UniPathway"/>
</dbReference>
<accession>A0A852TGX4</accession>
<reference evidence="14" key="1">
    <citation type="submission" date="2020-07" db="EMBL/GenBank/DDBJ databases">
        <authorList>
            <person name="Partida-Martinez L."/>
            <person name="Huntemann M."/>
            <person name="Clum A."/>
            <person name="Wang J."/>
            <person name="Palaniappan K."/>
            <person name="Ritter S."/>
            <person name="Chen I.-M."/>
            <person name="Stamatis D."/>
            <person name="Reddy T."/>
            <person name="O'Malley R."/>
            <person name="Daum C."/>
            <person name="Shapiro N."/>
            <person name="Ivanova N."/>
            <person name="Kyrpides N."/>
            <person name="Woyke T."/>
        </authorList>
    </citation>
    <scope>NUCLEOTIDE SEQUENCE [LARGE SCALE GENOMIC DNA]</scope>
    <source>
        <strain evidence="14">AT2.8</strain>
    </source>
</reference>
<keyword evidence="5" id="KW-0288">FMN</keyword>
<name>A0A852TGX4_9BACI</name>
<dbReference type="SUPFAM" id="SSF52374">
    <property type="entry name" value="Nucleotidylyl transferase"/>
    <property type="match status" value="1"/>
</dbReference>
<dbReference type="InterPro" id="IPR015864">
    <property type="entry name" value="FAD_synthase"/>
</dbReference>
<evidence type="ECO:0000259" key="12">
    <source>
        <dbReference type="Pfam" id="PF06574"/>
    </source>
</evidence>